<dbReference type="PANTHER" id="PTHR45569">
    <property type="entry name" value="SENSOR PROTEIN KDPD"/>
    <property type="match status" value="1"/>
</dbReference>
<dbReference type="InterPro" id="IPR052023">
    <property type="entry name" value="Histidine_kinase_KdpD"/>
</dbReference>
<protein>
    <recommendedName>
        <fullName evidence="3">histidine kinase</fullName>
        <ecNumber evidence="3">2.7.13.3</ecNumber>
    </recommendedName>
</protein>
<evidence type="ECO:0000256" key="13">
    <source>
        <dbReference type="SAM" id="Phobius"/>
    </source>
</evidence>
<dbReference type="Pfam" id="PF13493">
    <property type="entry name" value="DUF4118"/>
    <property type="match status" value="1"/>
</dbReference>
<keyword evidence="9 15" id="KW-0067">ATP-binding</keyword>
<dbReference type="SMART" id="SM00387">
    <property type="entry name" value="HATPase_c"/>
    <property type="match status" value="1"/>
</dbReference>
<dbReference type="SUPFAM" id="SSF55874">
    <property type="entry name" value="ATPase domain of HSP90 chaperone/DNA topoisomerase II/histidine kinase"/>
    <property type="match status" value="1"/>
</dbReference>
<dbReference type="PROSITE" id="PS50109">
    <property type="entry name" value="HIS_KIN"/>
    <property type="match status" value="1"/>
</dbReference>
<dbReference type="InterPro" id="IPR004358">
    <property type="entry name" value="Sig_transdc_His_kin-like_C"/>
</dbReference>
<comment type="caution">
    <text evidence="15">The sequence shown here is derived from an EMBL/GenBank/DDBJ whole genome shotgun (WGS) entry which is preliminary data.</text>
</comment>
<dbReference type="PANTHER" id="PTHR45569:SF1">
    <property type="entry name" value="SENSOR PROTEIN KDPD"/>
    <property type="match status" value="1"/>
</dbReference>
<evidence type="ECO:0000256" key="5">
    <source>
        <dbReference type="ARBA" id="ARBA00022679"/>
    </source>
</evidence>
<dbReference type="Proteomes" id="UP001580407">
    <property type="component" value="Unassembled WGS sequence"/>
</dbReference>
<feature type="transmembrane region" description="Helical" evidence="13">
    <location>
        <begin position="54"/>
        <end position="70"/>
    </location>
</feature>
<dbReference type="SMART" id="SM00388">
    <property type="entry name" value="HisKA"/>
    <property type="match status" value="1"/>
</dbReference>
<evidence type="ECO:0000256" key="8">
    <source>
        <dbReference type="ARBA" id="ARBA00022777"/>
    </source>
</evidence>
<dbReference type="CDD" id="cd00082">
    <property type="entry name" value="HisKA"/>
    <property type="match status" value="1"/>
</dbReference>
<gene>
    <name evidence="15" type="ORF">ACE3NQ_16240</name>
</gene>
<evidence type="ECO:0000256" key="6">
    <source>
        <dbReference type="ARBA" id="ARBA00022692"/>
    </source>
</evidence>
<name>A0ABV5B9V2_9BACL</name>
<dbReference type="Pfam" id="PF13492">
    <property type="entry name" value="GAF_3"/>
    <property type="match status" value="1"/>
</dbReference>
<keyword evidence="11" id="KW-0902">Two-component regulatory system</keyword>
<dbReference type="Pfam" id="PF00512">
    <property type="entry name" value="HisKA"/>
    <property type="match status" value="1"/>
</dbReference>
<organism evidence="15 16">
    <name type="scientific">Paenibacillus terreus</name>
    <dbReference type="NCBI Taxonomy" id="1387834"/>
    <lineage>
        <taxon>Bacteria</taxon>
        <taxon>Bacillati</taxon>
        <taxon>Bacillota</taxon>
        <taxon>Bacilli</taxon>
        <taxon>Bacillales</taxon>
        <taxon>Paenibacillaceae</taxon>
        <taxon>Paenibacillus</taxon>
    </lineage>
</organism>
<dbReference type="InterPro" id="IPR036097">
    <property type="entry name" value="HisK_dim/P_sf"/>
</dbReference>
<feature type="transmembrane region" description="Helical" evidence="13">
    <location>
        <begin position="82"/>
        <end position="103"/>
    </location>
</feature>
<proteinExistence type="predicted"/>
<dbReference type="Pfam" id="PF02518">
    <property type="entry name" value="HATPase_c"/>
    <property type="match status" value="1"/>
</dbReference>
<keyword evidence="12 13" id="KW-0472">Membrane</keyword>
<sequence>MVQQRPYIWVTLSIILLTVVLKWIGSFFDLVNIALIYLLPVLISAVYGSKGSSFYAAGLGVLAFDFFFVPPQLSFTVADLRYAVSFVIFLSVAALTGSLAARLKKQLAYSRQREEHTASLYALSKEMNAITDIQALLDHIVLQVSRSAESEAIIYLPDSRDELELAASSPGTSDWGRSEAELVIARWVYRHGDRAGKGAEKLRESAGLYIPLRIEEKTYGVLGVNLKSVLPSPETARLIEALAEIGASAIARLKLSEEARLAHLTAESERLRTAILDSVSHELRTPLATVIGSATALLEGDSLFSKEDRMDLLATIRDGALRMNRLVSNLLGMIKLESGMLQLRKKWCDIEDLIGVVLQQVQDFQQQRKLLVHMPDHVPLILGDEILLEQVLVNVVSNAIKYSPDGSEVSIDVHTEGDSVIISVRDSGMGLDEADRERIFEKFYRADKTKHVPGTGLGLAICKGIVELHDGTISAAPAPDQGTIITIRLPRSEENKSMFMHTEGEMENL</sequence>
<keyword evidence="5" id="KW-0808">Transferase</keyword>
<evidence type="ECO:0000256" key="7">
    <source>
        <dbReference type="ARBA" id="ARBA00022741"/>
    </source>
</evidence>
<dbReference type="InterPro" id="IPR038318">
    <property type="entry name" value="KdpD_sf"/>
</dbReference>
<evidence type="ECO:0000256" key="9">
    <source>
        <dbReference type="ARBA" id="ARBA00022840"/>
    </source>
</evidence>
<evidence type="ECO:0000256" key="1">
    <source>
        <dbReference type="ARBA" id="ARBA00000085"/>
    </source>
</evidence>
<keyword evidence="10 13" id="KW-1133">Transmembrane helix</keyword>
<evidence type="ECO:0000256" key="12">
    <source>
        <dbReference type="ARBA" id="ARBA00023136"/>
    </source>
</evidence>
<dbReference type="InterPro" id="IPR003661">
    <property type="entry name" value="HisK_dim/P_dom"/>
</dbReference>
<dbReference type="Gene3D" id="3.30.450.40">
    <property type="match status" value="1"/>
</dbReference>
<dbReference type="PRINTS" id="PR00344">
    <property type="entry name" value="BCTRLSENSOR"/>
</dbReference>
<dbReference type="InterPro" id="IPR005467">
    <property type="entry name" value="His_kinase_dom"/>
</dbReference>
<evidence type="ECO:0000256" key="10">
    <source>
        <dbReference type="ARBA" id="ARBA00022989"/>
    </source>
</evidence>
<dbReference type="EC" id="2.7.13.3" evidence="3"/>
<evidence type="ECO:0000313" key="16">
    <source>
        <dbReference type="Proteomes" id="UP001580407"/>
    </source>
</evidence>
<keyword evidence="16" id="KW-1185">Reference proteome</keyword>
<evidence type="ECO:0000259" key="14">
    <source>
        <dbReference type="PROSITE" id="PS50109"/>
    </source>
</evidence>
<dbReference type="SUPFAM" id="SSF47384">
    <property type="entry name" value="Homodimeric domain of signal transducing histidine kinase"/>
    <property type="match status" value="1"/>
</dbReference>
<dbReference type="InterPro" id="IPR025201">
    <property type="entry name" value="KdpD_TM"/>
</dbReference>
<dbReference type="Gene3D" id="1.10.287.130">
    <property type="match status" value="1"/>
</dbReference>
<feature type="domain" description="Histidine kinase" evidence="14">
    <location>
        <begin position="278"/>
        <end position="493"/>
    </location>
</feature>
<dbReference type="Gene3D" id="1.20.120.620">
    <property type="entry name" value="Backbone structure of the membrane domain of e. Coli histidine kinase receptor kdpd"/>
    <property type="match status" value="1"/>
</dbReference>
<keyword evidence="8" id="KW-0418">Kinase</keyword>
<comment type="subcellular location">
    <subcellularLocation>
        <location evidence="2">Membrane</location>
        <topology evidence="2">Multi-pass membrane protein</topology>
    </subcellularLocation>
</comment>
<dbReference type="RefSeq" id="WP_375526225.1">
    <property type="nucleotide sequence ID" value="NZ_JBHILM010000017.1"/>
</dbReference>
<feature type="transmembrane region" description="Helical" evidence="13">
    <location>
        <begin position="7"/>
        <end position="24"/>
    </location>
</feature>
<dbReference type="InterPro" id="IPR029016">
    <property type="entry name" value="GAF-like_dom_sf"/>
</dbReference>
<reference evidence="15 16" key="1">
    <citation type="submission" date="2024-09" db="EMBL/GenBank/DDBJ databases">
        <authorList>
            <person name="Ruan L."/>
        </authorList>
    </citation>
    <scope>NUCLEOTIDE SEQUENCE [LARGE SCALE GENOMIC DNA]</scope>
    <source>
        <strain evidence="15 16">D33</strain>
    </source>
</reference>
<dbReference type="InterPro" id="IPR036890">
    <property type="entry name" value="HATPase_C_sf"/>
</dbReference>
<evidence type="ECO:0000256" key="2">
    <source>
        <dbReference type="ARBA" id="ARBA00004141"/>
    </source>
</evidence>
<evidence type="ECO:0000256" key="4">
    <source>
        <dbReference type="ARBA" id="ARBA00022553"/>
    </source>
</evidence>
<dbReference type="SUPFAM" id="SSF55781">
    <property type="entry name" value="GAF domain-like"/>
    <property type="match status" value="1"/>
</dbReference>
<accession>A0ABV5B9V2</accession>
<comment type="catalytic activity">
    <reaction evidence="1">
        <text>ATP + protein L-histidine = ADP + protein N-phospho-L-histidine.</text>
        <dbReference type="EC" id="2.7.13.3"/>
    </reaction>
</comment>
<dbReference type="CDD" id="cd00075">
    <property type="entry name" value="HATPase"/>
    <property type="match status" value="1"/>
</dbReference>
<keyword evidence="4" id="KW-0597">Phosphoprotein</keyword>
<dbReference type="Gene3D" id="3.30.565.10">
    <property type="entry name" value="Histidine kinase-like ATPase, C-terminal domain"/>
    <property type="match status" value="1"/>
</dbReference>
<evidence type="ECO:0000256" key="11">
    <source>
        <dbReference type="ARBA" id="ARBA00023012"/>
    </source>
</evidence>
<dbReference type="InterPro" id="IPR003018">
    <property type="entry name" value="GAF"/>
</dbReference>
<dbReference type="InterPro" id="IPR003594">
    <property type="entry name" value="HATPase_dom"/>
</dbReference>
<evidence type="ECO:0000256" key="3">
    <source>
        <dbReference type="ARBA" id="ARBA00012438"/>
    </source>
</evidence>
<keyword evidence="7" id="KW-0547">Nucleotide-binding</keyword>
<evidence type="ECO:0000313" key="15">
    <source>
        <dbReference type="EMBL" id="MFB5682477.1"/>
    </source>
</evidence>
<dbReference type="GO" id="GO:0005524">
    <property type="term" value="F:ATP binding"/>
    <property type="evidence" value="ECO:0007669"/>
    <property type="project" value="UniProtKB-KW"/>
</dbReference>
<keyword evidence="6 13" id="KW-0812">Transmembrane</keyword>
<dbReference type="EMBL" id="JBHILM010000017">
    <property type="protein sequence ID" value="MFB5682477.1"/>
    <property type="molecule type" value="Genomic_DNA"/>
</dbReference>